<proteinExistence type="predicted"/>
<comment type="caution">
    <text evidence="4">The sequence shown here is derived from an EMBL/GenBank/DDBJ whole genome shotgun (WGS) entry which is preliminary data.</text>
</comment>
<keyword evidence="1" id="KW-0677">Repeat</keyword>
<protein>
    <submittedName>
        <fullName evidence="4">Tetratricopeptide repeat protein</fullName>
    </submittedName>
</protein>
<dbReference type="InterPro" id="IPR011990">
    <property type="entry name" value="TPR-like_helical_dom_sf"/>
</dbReference>
<dbReference type="InterPro" id="IPR019734">
    <property type="entry name" value="TPR_rpt"/>
</dbReference>
<dbReference type="Gene3D" id="1.25.40.10">
    <property type="entry name" value="Tetratricopeptide repeat domain"/>
    <property type="match status" value="1"/>
</dbReference>
<dbReference type="PROSITE" id="PS50293">
    <property type="entry name" value="TPR_REGION"/>
    <property type="match status" value="1"/>
</dbReference>
<evidence type="ECO:0000313" key="4">
    <source>
        <dbReference type="EMBL" id="MCA6078617.1"/>
    </source>
</evidence>
<dbReference type="RefSeq" id="WP_225699473.1">
    <property type="nucleotide sequence ID" value="NZ_JAIXNE010000006.1"/>
</dbReference>
<evidence type="ECO:0000313" key="5">
    <source>
        <dbReference type="Proteomes" id="UP001139409"/>
    </source>
</evidence>
<dbReference type="Proteomes" id="UP001139409">
    <property type="component" value="Unassembled WGS sequence"/>
</dbReference>
<evidence type="ECO:0000256" key="3">
    <source>
        <dbReference type="PROSITE-ProRule" id="PRU00339"/>
    </source>
</evidence>
<keyword evidence="2 3" id="KW-0802">TPR repeat</keyword>
<dbReference type="PROSITE" id="PS50005">
    <property type="entry name" value="TPR"/>
    <property type="match status" value="1"/>
</dbReference>
<accession>A0A9X1L1V0</accession>
<feature type="repeat" description="TPR" evidence="3">
    <location>
        <begin position="195"/>
        <end position="228"/>
    </location>
</feature>
<evidence type="ECO:0000256" key="1">
    <source>
        <dbReference type="ARBA" id="ARBA00022737"/>
    </source>
</evidence>
<dbReference type="SMART" id="SM00028">
    <property type="entry name" value="TPR"/>
    <property type="match status" value="2"/>
</dbReference>
<dbReference type="AlphaFoldDB" id="A0A9X1L1V0"/>
<reference evidence="4" key="1">
    <citation type="submission" date="2021-09" db="EMBL/GenBank/DDBJ databases">
        <title>Fulvivirga sp. isolated from coastal sediment.</title>
        <authorList>
            <person name="Yu H."/>
        </authorList>
    </citation>
    <scope>NUCLEOTIDE SEQUENCE</scope>
    <source>
        <strain evidence="4">1062</strain>
    </source>
</reference>
<dbReference type="EMBL" id="JAIXNE010000006">
    <property type="protein sequence ID" value="MCA6078617.1"/>
    <property type="molecule type" value="Genomic_DNA"/>
</dbReference>
<name>A0A9X1L1V0_9BACT</name>
<dbReference type="PANTHER" id="PTHR45586:SF1">
    <property type="entry name" value="LIPOPOLYSACCHARIDE ASSEMBLY PROTEIN B"/>
    <property type="match status" value="1"/>
</dbReference>
<keyword evidence="5" id="KW-1185">Reference proteome</keyword>
<dbReference type="Pfam" id="PF14559">
    <property type="entry name" value="TPR_19"/>
    <property type="match status" value="1"/>
</dbReference>
<organism evidence="4 5">
    <name type="scientific">Fulvivirga sedimenti</name>
    <dbReference type="NCBI Taxonomy" id="2879465"/>
    <lineage>
        <taxon>Bacteria</taxon>
        <taxon>Pseudomonadati</taxon>
        <taxon>Bacteroidota</taxon>
        <taxon>Cytophagia</taxon>
        <taxon>Cytophagales</taxon>
        <taxon>Fulvivirgaceae</taxon>
        <taxon>Fulvivirga</taxon>
    </lineage>
</organism>
<dbReference type="PANTHER" id="PTHR45586">
    <property type="entry name" value="TPR REPEAT-CONTAINING PROTEIN PA4667"/>
    <property type="match status" value="1"/>
</dbReference>
<dbReference type="InterPro" id="IPR051012">
    <property type="entry name" value="CellSynth/LPSAsmb/PSIAsmb"/>
</dbReference>
<sequence length="276" mass="31417">MKTRIILFFIAIVLVGGIYLLPKVVVDNQQEEVSENEAESGMSEAQREAIENAHSVEVNEDIRNRINRFRDSVALADNSEKSIIFADSLAELYQEINRPDSAAMFIEVIAKADPDMQNDLRAGDAFYEAYGFATEPQYRSELATSARTYYERVLEKDPSDLRVKNRVAMTWLASSTPMQGILMLREIVQEDPSNEQAMFNLGVLSMQSGQYDRAVERFEQLVTTYPENMEAQFFLGVSYLETGKRNKARKQFELVKERGTDEETQAAAESYLESIK</sequence>
<gene>
    <name evidence="4" type="ORF">LDX50_27335</name>
</gene>
<dbReference type="SUPFAM" id="SSF48452">
    <property type="entry name" value="TPR-like"/>
    <property type="match status" value="1"/>
</dbReference>
<evidence type="ECO:0000256" key="2">
    <source>
        <dbReference type="ARBA" id="ARBA00022803"/>
    </source>
</evidence>